<keyword evidence="2" id="KW-1185">Reference proteome</keyword>
<dbReference type="AlphaFoldDB" id="A0A918F606"/>
<dbReference type="InterPro" id="IPR010152">
    <property type="entry name" value="CRISPR-assoc_prot_Cas2_sub"/>
</dbReference>
<evidence type="ECO:0000313" key="1">
    <source>
        <dbReference type="EMBL" id="GGR11451.1"/>
    </source>
</evidence>
<dbReference type="RefSeq" id="WP_189090880.1">
    <property type="nucleotide sequence ID" value="NZ_BMQL01000013.1"/>
</dbReference>
<dbReference type="NCBIfam" id="TIGR01873">
    <property type="entry name" value="cas_CT1978"/>
    <property type="match status" value="1"/>
</dbReference>
<dbReference type="Gene3D" id="3.30.70.240">
    <property type="match status" value="1"/>
</dbReference>
<name>A0A918F606_9DEIO</name>
<gene>
    <name evidence="1" type="ORF">GCM10008957_25330</name>
</gene>
<proteinExistence type="predicted"/>
<dbReference type="CDD" id="cd09755">
    <property type="entry name" value="Cas2_I-E"/>
    <property type="match status" value="1"/>
</dbReference>
<dbReference type="EMBL" id="BMQL01000013">
    <property type="protein sequence ID" value="GGR11451.1"/>
    <property type="molecule type" value="Genomic_DNA"/>
</dbReference>
<comment type="caution">
    <text evidence="1">The sequence shown here is derived from an EMBL/GenBank/DDBJ whole genome shotgun (WGS) entry which is preliminary data.</text>
</comment>
<dbReference type="Proteomes" id="UP000603865">
    <property type="component" value="Unassembled WGS sequence"/>
</dbReference>
<reference evidence="1" key="2">
    <citation type="submission" date="2020-09" db="EMBL/GenBank/DDBJ databases">
        <authorList>
            <person name="Sun Q."/>
            <person name="Ohkuma M."/>
        </authorList>
    </citation>
    <scope>NUCLEOTIDE SEQUENCE</scope>
    <source>
        <strain evidence="1">JCM 31311</strain>
    </source>
</reference>
<protein>
    <submittedName>
        <fullName evidence="1">Type I-E CRISPR-associated endoribonuclease Cas2</fullName>
    </submittedName>
</protein>
<sequence length="113" mass="12990">MMVMILERVPPSLKGDLSRWLVEVTTGVYVGHASALVRDLLWDKCVRYVYRGRCYQLFRTNNEQGFEIRMHGDVGKAIVDFDGLQLMAFKDSRWLAFQQAELEAGSMKAQNDT</sequence>
<evidence type="ECO:0000313" key="2">
    <source>
        <dbReference type="Proteomes" id="UP000603865"/>
    </source>
</evidence>
<dbReference type="Pfam" id="PF09707">
    <property type="entry name" value="Cas_Cas2CT1978"/>
    <property type="match status" value="1"/>
</dbReference>
<organism evidence="1 2">
    <name type="scientific">Deinococcus ruber</name>
    <dbReference type="NCBI Taxonomy" id="1848197"/>
    <lineage>
        <taxon>Bacteria</taxon>
        <taxon>Thermotogati</taxon>
        <taxon>Deinococcota</taxon>
        <taxon>Deinococci</taxon>
        <taxon>Deinococcales</taxon>
        <taxon>Deinococcaceae</taxon>
        <taxon>Deinococcus</taxon>
    </lineage>
</organism>
<accession>A0A918F606</accession>
<reference evidence="1" key="1">
    <citation type="journal article" date="2014" name="Int. J. Syst. Evol. Microbiol.">
        <title>Complete genome sequence of Corynebacterium casei LMG S-19264T (=DSM 44701T), isolated from a smear-ripened cheese.</title>
        <authorList>
            <consortium name="US DOE Joint Genome Institute (JGI-PGF)"/>
            <person name="Walter F."/>
            <person name="Albersmeier A."/>
            <person name="Kalinowski J."/>
            <person name="Ruckert C."/>
        </authorList>
    </citation>
    <scope>NUCLEOTIDE SEQUENCE</scope>
    <source>
        <strain evidence="1">JCM 31311</strain>
    </source>
</reference>